<keyword evidence="1" id="KW-0472">Membrane</keyword>
<dbReference type="Pfam" id="PF14163">
    <property type="entry name" value="SieB"/>
    <property type="match status" value="1"/>
</dbReference>
<feature type="transmembrane region" description="Helical" evidence="1">
    <location>
        <begin position="49"/>
        <end position="72"/>
    </location>
</feature>
<dbReference type="InterPro" id="IPR025982">
    <property type="entry name" value="SieB"/>
</dbReference>
<reference evidence="2" key="1">
    <citation type="submission" date="2021-03" db="EMBL/GenBank/DDBJ databases">
        <title>Description of Psychrosphaera ytuae sp. nov. isolated from deep sea sediment of South China Sea.</title>
        <authorList>
            <person name="Zhang J."/>
            <person name="Xu X.-D."/>
        </authorList>
    </citation>
    <scope>NUCLEOTIDE SEQUENCE</scope>
    <source>
        <strain evidence="2">MTZ26</strain>
    </source>
</reference>
<dbReference type="Proteomes" id="UP000682739">
    <property type="component" value="Chromosome"/>
</dbReference>
<dbReference type="KEGG" id="psym:J1N51_11525"/>
<feature type="transmembrane region" description="Helical" evidence="1">
    <location>
        <begin position="18"/>
        <end position="37"/>
    </location>
</feature>
<accession>A0A975DBP0</accession>
<keyword evidence="3" id="KW-1185">Reference proteome</keyword>
<evidence type="ECO:0000313" key="3">
    <source>
        <dbReference type="Proteomes" id="UP000682739"/>
    </source>
</evidence>
<keyword evidence="1" id="KW-1133">Transmembrane helix</keyword>
<organism evidence="2 3">
    <name type="scientific">Psychrosphaera ytuae</name>
    <dbReference type="NCBI Taxonomy" id="2820710"/>
    <lineage>
        <taxon>Bacteria</taxon>
        <taxon>Pseudomonadati</taxon>
        <taxon>Pseudomonadota</taxon>
        <taxon>Gammaproteobacteria</taxon>
        <taxon>Alteromonadales</taxon>
        <taxon>Pseudoalteromonadaceae</taxon>
        <taxon>Psychrosphaera</taxon>
    </lineage>
</organism>
<evidence type="ECO:0000313" key="2">
    <source>
        <dbReference type="EMBL" id="QTH63356.1"/>
    </source>
</evidence>
<proteinExistence type="predicted"/>
<dbReference type="AlphaFoldDB" id="A0A975DBP0"/>
<evidence type="ECO:0000256" key="1">
    <source>
        <dbReference type="SAM" id="Phobius"/>
    </source>
</evidence>
<sequence>MMDVKQIFEWLKLSGKQAFILCVITSTILFSGDEFLYKLALIEAKNSLQIWISLIWLISISVLLSESIFPAFKWISQKIKWHFKLKSYQQRLHALTVEEKKLLSEYIDRNTRTTSIKYSNGVAKELEAAMVIRRASNLAHYHDVFPYNIQPWAWDYLNKNPELIK</sequence>
<dbReference type="RefSeq" id="WP_208831413.1">
    <property type="nucleotide sequence ID" value="NZ_CP072110.1"/>
</dbReference>
<name>A0A975DBP0_9GAMM</name>
<gene>
    <name evidence="2" type="ORF">J1N51_11525</name>
</gene>
<dbReference type="EMBL" id="CP072110">
    <property type="protein sequence ID" value="QTH63356.1"/>
    <property type="molecule type" value="Genomic_DNA"/>
</dbReference>
<keyword evidence="1" id="KW-0812">Transmembrane</keyword>
<protein>
    <submittedName>
        <fullName evidence="2">Superinfection exclusion B family protein</fullName>
    </submittedName>
</protein>